<keyword evidence="3 4" id="KW-0653">Protein transport</keyword>
<keyword evidence="4" id="KW-0472">Membrane</keyword>
<evidence type="ECO:0000256" key="4">
    <source>
        <dbReference type="RuleBase" id="RU367013"/>
    </source>
</evidence>
<evidence type="ECO:0000256" key="3">
    <source>
        <dbReference type="ARBA" id="ARBA00022927"/>
    </source>
</evidence>
<dbReference type="GO" id="GO:0019905">
    <property type="term" value="F:syntaxin binding"/>
    <property type="evidence" value="ECO:0007669"/>
    <property type="project" value="TreeGrafter"/>
</dbReference>
<evidence type="ECO:0000256" key="2">
    <source>
        <dbReference type="ARBA" id="ARBA00022448"/>
    </source>
</evidence>
<dbReference type="CDD" id="cd15832">
    <property type="entry name" value="SNAP"/>
    <property type="match status" value="1"/>
</dbReference>
<reference evidence="6 7" key="3">
    <citation type="submission" date="2019-12" db="UniProtKB">
        <authorList>
            <consortium name="WormBaseParasite"/>
        </authorList>
    </citation>
    <scope>IDENTIFICATION</scope>
</reference>
<dbReference type="InterPro" id="IPR011990">
    <property type="entry name" value="TPR-like_helical_dom_sf"/>
</dbReference>
<dbReference type="GO" id="GO:0005774">
    <property type="term" value="C:vacuolar membrane"/>
    <property type="evidence" value="ECO:0007669"/>
    <property type="project" value="TreeGrafter"/>
</dbReference>
<evidence type="ECO:0000313" key="5">
    <source>
        <dbReference type="Proteomes" id="UP000046395"/>
    </source>
</evidence>
<keyword evidence="2 4" id="KW-0813">Transport</keyword>
<dbReference type="WBParaSite" id="TMUE_3000014895.1">
    <property type="protein sequence ID" value="TMUE_3000014895.1"/>
    <property type="gene ID" value="WBGene00302379"/>
</dbReference>
<dbReference type="GO" id="GO:0006886">
    <property type="term" value="P:intracellular protein transport"/>
    <property type="evidence" value="ECO:0007669"/>
    <property type="project" value="UniProtKB-UniRule"/>
</dbReference>
<evidence type="ECO:0000256" key="1">
    <source>
        <dbReference type="ARBA" id="ARBA00010050"/>
    </source>
</evidence>
<dbReference type="InterPro" id="IPR000744">
    <property type="entry name" value="NSF_attach"/>
</dbReference>
<evidence type="ECO:0000313" key="6">
    <source>
        <dbReference type="WBParaSite" id="TMUE_0000000199.1"/>
    </source>
</evidence>
<organism evidence="5 6">
    <name type="scientific">Trichuris muris</name>
    <name type="common">Mouse whipworm</name>
    <dbReference type="NCBI Taxonomy" id="70415"/>
    <lineage>
        <taxon>Eukaryota</taxon>
        <taxon>Metazoa</taxon>
        <taxon>Ecdysozoa</taxon>
        <taxon>Nematoda</taxon>
        <taxon>Enoplea</taxon>
        <taxon>Dorylaimia</taxon>
        <taxon>Trichinellida</taxon>
        <taxon>Trichuridae</taxon>
        <taxon>Trichuris</taxon>
    </lineage>
</organism>
<dbReference type="PANTHER" id="PTHR13768:SF8">
    <property type="entry name" value="ALPHA-SOLUBLE NSF ATTACHMENT PROTEIN"/>
    <property type="match status" value="1"/>
</dbReference>
<keyword evidence="4" id="KW-0931">ER-Golgi transport</keyword>
<dbReference type="Pfam" id="PF14938">
    <property type="entry name" value="SNAP"/>
    <property type="match status" value="1"/>
</dbReference>
<sequence>MGENGVKASKLLLEADKKMKQGTSFFGLFGGNKCDEACELYVKAANLFKIDKKWTEAGNAFLKAAELALSKCEYKHEAATHFVDASNCFKKTNAEQAIDCLLKAINIYAEMGRFAMAAKYYMNVAELYESDDYDIEKAMLYYEKAADYYKGEESKSSANKCILKVAQFAAQLLNYKKAASLFEEVGTYSAENALLKYGAKDHFFKAALCLLCLDVLDGKVAIKRYADKVPQFAESRECALLNALTEAMEENNADEFTNAVKELLIRLETGYCQLRFLVTGLHRSPHHSIGCSLISENGLKRVELSELPCSKSYGSQLWCIVILQAESRNRQELSINVEMRVEDPLKGTQHSSK</sequence>
<dbReference type="GO" id="GO:0031201">
    <property type="term" value="C:SNARE complex"/>
    <property type="evidence" value="ECO:0007669"/>
    <property type="project" value="TreeGrafter"/>
</dbReference>
<dbReference type="SUPFAM" id="SSF48452">
    <property type="entry name" value="TPR-like"/>
    <property type="match status" value="1"/>
</dbReference>
<dbReference type="Gene3D" id="1.25.40.10">
    <property type="entry name" value="Tetratricopeptide repeat domain"/>
    <property type="match status" value="1"/>
</dbReference>
<protein>
    <submittedName>
        <fullName evidence="6 7">Alpha-soluble NSF attachment protein</fullName>
    </submittedName>
</protein>
<dbReference type="PANTHER" id="PTHR13768">
    <property type="entry name" value="SOLUBLE NSF ATTACHMENT PROTEIN SNAP"/>
    <property type="match status" value="1"/>
</dbReference>
<dbReference type="AlphaFoldDB" id="A0A5S6PZ91"/>
<dbReference type="Proteomes" id="UP000046395">
    <property type="component" value="Unassembled WGS sequence"/>
</dbReference>
<comment type="similarity">
    <text evidence="1 4">Belongs to the SNAP family.</text>
</comment>
<dbReference type="STRING" id="70415.A0A5S6PZ91"/>
<evidence type="ECO:0000313" key="7">
    <source>
        <dbReference type="WBParaSite" id="TMUE_3000014895.1"/>
    </source>
</evidence>
<comment type="function">
    <text evidence="4">Required for vesicular transport between the endoplasmic reticulum and the Golgi apparatus.</text>
</comment>
<reference evidence="5" key="2">
    <citation type="submission" date="2014-03" db="EMBL/GenBank/DDBJ databases">
        <title>The whipworm genome and dual-species transcriptomics of an intimate host-pathogen interaction.</title>
        <authorList>
            <person name="Foth B.J."/>
            <person name="Tsai I.J."/>
            <person name="Reid A.J."/>
            <person name="Bancroft A.J."/>
            <person name="Nichol S."/>
            <person name="Tracey A."/>
            <person name="Holroyd N."/>
            <person name="Cotton J.A."/>
            <person name="Stanley E.J."/>
            <person name="Zarowiecki M."/>
            <person name="Liu J.Z."/>
            <person name="Huckvale T."/>
            <person name="Cooper P.J."/>
            <person name="Grencis R.K."/>
            <person name="Berriman M."/>
        </authorList>
    </citation>
    <scope>NUCLEOTIDE SEQUENCE [LARGE SCALE GENOMIC DNA]</scope>
    <source>
        <strain evidence="5">Edinburgh</strain>
    </source>
</reference>
<reference evidence="5" key="1">
    <citation type="submission" date="2013-11" db="EMBL/GenBank/DDBJ databases">
        <authorList>
            <person name="Aslett M."/>
        </authorList>
    </citation>
    <scope>NUCLEOTIDE SEQUENCE [LARGE SCALE GENOMIC DNA]</scope>
    <source>
        <strain evidence="5">Edinburgh</strain>
    </source>
</reference>
<dbReference type="WBParaSite" id="TMUE_0000000199.1">
    <property type="protein sequence ID" value="TMUE_0000000199.1"/>
    <property type="gene ID" value="WBGene00287641"/>
</dbReference>
<dbReference type="GO" id="GO:0005483">
    <property type="term" value="F:soluble NSF attachment protein activity"/>
    <property type="evidence" value="ECO:0007669"/>
    <property type="project" value="TreeGrafter"/>
</dbReference>
<keyword evidence="5" id="KW-1185">Reference proteome</keyword>
<proteinExistence type="inferred from homology"/>
<name>A0A5S6PZ91_TRIMR</name>
<comment type="subcellular location">
    <subcellularLocation>
        <location evidence="4">Membrane</location>
        <topology evidence="4">Peripheral membrane protein</topology>
    </subcellularLocation>
</comment>
<accession>A0A5S6PZ91</accession>
<dbReference type="PRINTS" id="PR00448">
    <property type="entry name" value="NSFATTACHMNT"/>
</dbReference>
<dbReference type="GO" id="GO:0035494">
    <property type="term" value="P:SNARE complex disassembly"/>
    <property type="evidence" value="ECO:0007669"/>
    <property type="project" value="TreeGrafter"/>
</dbReference>